<dbReference type="Pfam" id="PF12833">
    <property type="entry name" value="HTH_18"/>
    <property type="match status" value="1"/>
</dbReference>
<dbReference type="SUPFAM" id="SSF52317">
    <property type="entry name" value="Class I glutamine amidotransferase-like"/>
    <property type="match status" value="1"/>
</dbReference>
<organism evidence="5 6">
    <name type="scientific">Idiomarina ramblicola</name>
    <dbReference type="NCBI Taxonomy" id="263724"/>
    <lineage>
        <taxon>Bacteria</taxon>
        <taxon>Pseudomonadati</taxon>
        <taxon>Pseudomonadota</taxon>
        <taxon>Gammaproteobacteria</taxon>
        <taxon>Alteromonadales</taxon>
        <taxon>Idiomarinaceae</taxon>
        <taxon>Idiomarina</taxon>
    </lineage>
</organism>
<dbReference type="SUPFAM" id="SSF46689">
    <property type="entry name" value="Homeodomain-like"/>
    <property type="match status" value="2"/>
</dbReference>
<dbReference type="AlphaFoldDB" id="A0A432YYJ8"/>
<dbReference type="OrthoDB" id="9803764at2"/>
<dbReference type="PROSITE" id="PS01124">
    <property type="entry name" value="HTH_ARAC_FAMILY_2"/>
    <property type="match status" value="1"/>
</dbReference>
<dbReference type="SMART" id="SM00342">
    <property type="entry name" value="HTH_ARAC"/>
    <property type="match status" value="1"/>
</dbReference>
<sequence length="320" mass="35587">MMIAVGIVIYPDIQAIDLSGALDCFGQANQTLIAAGRQPCYRMFTLSQSKSNLKAENGLQLCAEFTLEDCPAIDYLVIPGGAGARALTADPIFMAWLREQGSSAQKLLSICTGAYLLAHSGLVDGLTLATHWRFAEDLQKRYPKVRVNPTELYVKTGKFYSSGGMTAGIDLCLAVIEQDLGVAIAQSIAQEFVMYLRRSGNQSQYASPLKIQHSVEQRFTQLQNWLLEHLDQPLTVADMAVQVALSERQFRRVFQTRFAMSPMQYLLHLRLDKARSLLLCDGYSLQRVSLAVGVKDSRSLIRLFNKAFGCTPGEYKKHFC</sequence>
<reference evidence="6" key="1">
    <citation type="journal article" date="2018" name="Front. Microbiol.">
        <title>Genome-Based Analysis Reveals the Taxonomy and Diversity of the Family Idiomarinaceae.</title>
        <authorList>
            <person name="Liu Y."/>
            <person name="Lai Q."/>
            <person name="Shao Z."/>
        </authorList>
    </citation>
    <scope>NUCLEOTIDE SEQUENCE [LARGE SCALE GENOMIC DNA]</scope>
    <source>
        <strain evidence="6">R22</strain>
    </source>
</reference>
<dbReference type="InterPro" id="IPR018062">
    <property type="entry name" value="HTH_AraC-typ_CS"/>
</dbReference>
<keyword evidence="1" id="KW-0805">Transcription regulation</keyword>
<evidence type="ECO:0000256" key="2">
    <source>
        <dbReference type="ARBA" id="ARBA00023125"/>
    </source>
</evidence>
<dbReference type="InterPro" id="IPR002818">
    <property type="entry name" value="DJ-1/PfpI"/>
</dbReference>
<dbReference type="Pfam" id="PF01965">
    <property type="entry name" value="DJ-1_PfpI"/>
    <property type="match status" value="1"/>
</dbReference>
<dbReference type="Gene3D" id="1.10.10.60">
    <property type="entry name" value="Homeodomain-like"/>
    <property type="match status" value="1"/>
</dbReference>
<dbReference type="GO" id="GO:0003700">
    <property type="term" value="F:DNA-binding transcription factor activity"/>
    <property type="evidence" value="ECO:0007669"/>
    <property type="project" value="InterPro"/>
</dbReference>
<proteinExistence type="predicted"/>
<keyword evidence="6" id="KW-1185">Reference proteome</keyword>
<keyword evidence="3" id="KW-0804">Transcription</keyword>
<dbReference type="InterPro" id="IPR009057">
    <property type="entry name" value="Homeodomain-like_sf"/>
</dbReference>
<dbReference type="PANTHER" id="PTHR43130">
    <property type="entry name" value="ARAC-FAMILY TRANSCRIPTIONAL REGULATOR"/>
    <property type="match status" value="1"/>
</dbReference>
<dbReference type="InterPro" id="IPR029062">
    <property type="entry name" value="Class_I_gatase-like"/>
</dbReference>
<evidence type="ECO:0000259" key="4">
    <source>
        <dbReference type="PROSITE" id="PS01124"/>
    </source>
</evidence>
<accession>A0A432YYJ8</accession>
<gene>
    <name evidence="5" type="ORF">CWI78_09500</name>
</gene>
<dbReference type="Proteomes" id="UP000288058">
    <property type="component" value="Unassembled WGS sequence"/>
</dbReference>
<dbReference type="EMBL" id="PIQC01000006">
    <property type="protein sequence ID" value="RUO68441.1"/>
    <property type="molecule type" value="Genomic_DNA"/>
</dbReference>
<comment type="caution">
    <text evidence="5">The sequence shown here is derived from an EMBL/GenBank/DDBJ whole genome shotgun (WGS) entry which is preliminary data.</text>
</comment>
<dbReference type="InterPro" id="IPR018060">
    <property type="entry name" value="HTH_AraC"/>
</dbReference>
<dbReference type="GO" id="GO:0043565">
    <property type="term" value="F:sequence-specific DNA binding"/>
    <property type="evidence" value="ECO:0007669"/>
    <property type="project" value="InterPro"/>
</dbReference>
<feature type="domain" description="HTH araC/xylS-type" evidence="4">
    <location>
        <begin position="220"/>
        <end position="318"/>
    </location>
</feature>
<protein>
    <submittedName>
        <fullName evidence="5">AraC family transcriptional regulator</fullName>
    </submittedName>
</protein>
<dbReference type="PANTHER" id="PTHR43130:SF3">
    <property type="entry name" value="HTH-TYPE TRANSCRIPTIONAL REGULATOR RV1931C"/>
    <property type="match status" value="1"/>
</dbReference>
<name>A0A432YYJ8_9GAMM</name>
<evidence type="ECO:0000256" key="3">
    <source>
        <dbReference type="ARBA" id="ARBA00023163"/>
    </source>
</evidence>
<dbReference type="Gene3D" id="3.40.50.880">
    <property type="match status" value="1"/>
</dbReference>
<keyword evidence="2" id="KW-0238">DNA-binding</keyword>
<evidence type="ECO:0000256" key="1">
    <source>
        <dbReference type="ARBA" id="ARBA00023015"/>
    </source>
</evidence>
<dbReference type="InterPro" id="IPR052158">
    <property type="entry name" value="INH-QAR"/>
</dbReference>
<evidence type="ECO:0000313" key="5">
    <source>
        <dbReference type="EMBL" id="RUO68441.1"/>
    </source>
</evidence>
<dbReference type="CDD" id="cd03137">
    <property type="entry name" value="GATase1_AraC_1"/>
    <property type="match status" value="1"/>
</dbReference>
<dbReference type="PROSITE" id="PS00041">
    <property type="entry name" value="HTH_ARAC_FAMILY_1"/>
    <property type="match status" value="1"/>
</dbReference>
<evidence type="ECO:0000313" key="6">
    <source>
        <dbReference type="Proteomes" id="UP000288058"/>
    </source>
</evidence>